<keyword evidence="6" id="KW-1003">Cell membrane</keyword>
<dbReference type="KEGG" id="pmuc:ING2E5A_1073"/>
<keyword evidence="10" id="KW-1185">Reference proteome</keyword>
<dbReference type="PIRSF" id="PIRSF006091">
    <property type="entry name" value="E_trnsport_RnfG"/>
    <property type="match status" value="1"/>
</dbReference>
<dbReference type="GO" id="GO:0022900">
    <property type="term" value="P:electron transport chain"/>
    <property type="evidence" value="ECO:0007669"/>
    <property type="project" value="UniProtKB-UniRule"/>
</dbReference>
<evidence type="ECO:0000256" key="2">
    <source>
        <dbReference type="ARBA" id="ARBA00022553"/>
    </source>
</evidence>
<evidence type="ECO:0000256" key="1">
    <source>
        <dbReference type="ARBA" id="ARBA00022448"/>
    </source>
</evidence>
<feature type="modified residue" description="FMN phosphoryl threonine" evidence="6">
    <location>
        <position position="173"/>
    </location>
</feature>
<keyword evidence="4 6" id="KW-0288">FMN</keyword>
<comment type="subunit">
    <text evidence="6">The complex is composed of six subunits: RnfA, RnfB, RnfC, RnfD, RnfE and RnfG.</text>
</comment>
<comment type="subcellular location">
    <subcellularLocation>
        <location evidence="6">Cell membrane</location>
        <topology evidence="6">Single-pass membrane protein</topology>
    </subcellularLocation>
</comment>
<keyword evidence="5 6" id="KW-0249">Electron transport</keyword>
<evidence type="ECO:0000256" key="7">
    <source>
        <dbReference type="SAM" id="MobiDB-lite"/>
    </source>
</evidence>
<dbReference type="SMART" id="SM00900">
    <property type="entry name" value="FMN_bind"/>
    <property type="match status" value="1"/>
</dbReference>
<dbReference type="RefSeq" id="WP_071136481.1">
    <property type="nucleotide sequence ID" value="NZ_DUQN01000126.1"/>
</dbReference>
<dbReference type="AlphaFoldDB" id="A0A1G4G5U0"/>
<dbReference type="Pfam" id="PF04205">
    <property type="entry name" value="FMN_bind"/>
    <property type="match status" value="1"/>
</dbReference>
<feature type="compositionally biased region" description="Basic and acidic residues" evidence="7">
    <location>
        <begin position="203"/>
        <end position="218"/>
    </location>
</feature>
<evidence type="ECO:0000256" key="3">
    <source>
        <dbReference type="ARBA" id="ARBA00022630"/>
    </source>
</evidence>
<gene>
    <name evidence="6" type="primary">rnfG</name>
    <name evidence="9" type="ORF">ING2E5A_1073</name>
</gene>
<dbReference type="GO" id="GO:0005886">
    <property type="term" value="C:plasma membrane"/>
    <property type="evidence" value="ECO:0007669"/>
    <property type="project" value="UniProtKB-SubCell"/>
</dbReference>
<dbReference type="HAMAP" id="MF_00479">
    <property type="entry name" value="RsxG_RnfG"/>
    <property type="match status" value="1"/>
</dbReference>
<dbReference type="PANTHER" id="PTHR36118">
    <property type="entry name" value="ION-TRANSLOCATING OXIDOREDUCTASE COMPLEX SUBUNIT G"/>
    <property type="match status" value="1"/>
</dbReference>
<dbReference type="NCBIfam" id="TIGR01947">
    <property type="entry name" value="rnfG"/>
    <property type="match status" value="1"/>
</dbReference>
<dbReference type="Proteomes" id="UP000178485">
    <property type="component" value="Chromosome i"/>
</dbReference>
<comment type="similarity">
    <text evidence="6">Belongs to the RnfG family.</text>
</comment>
<proteinExistence type="inferred from homology"/>
<comment type="function">
    <text evidence="6">Part of a membrane-bound complex that couples electron transfer with translocation of ions across the membrane.</text>
</comment>
<dbReference type="PANTHER" id="PTHR36118:SF1">
    <property type="entry name" value="ION-TRANSLOCATING OXIDOREDUCTASE COMPLEX SUBUNIT G"/>
    <property type="match status" value="1"/>
</dbReference>
<keyword evidence="6" id="KW-0472">Membrane</keyword>
<accession>A0A1G4G5U0</accession>
<reference evidence="9 10" key="1">
    <citation type="submission" date="2016-08" db="EMBL/GenBank/DDBJ databases">
        <authorList>
            <person name="Seilhamer J.J."/>
        </authorList>
    </citation>
    <scope>NUCLEOTIDE SEQUENCE [LARGE SCALE GENOMIC DNA]</scope>
    <source>
        <strain evidence="9">ING2-E5A</strain>
    </source>
</reference>
<dbReference type="STRING" id="1642646.ING2E5A_1073"/>
<keyword evidence="2 6" id="KW-0597">Phosphoprotein</keyword>
<dbReference type="EC" id="7.-.-.-" evidence="6"/>
<evidence type="ECO:0000256" key="4">
    <source>
        <dbReference type="ARBA" id="ARBA00022643"/>
    </source>
</evidence>
<keyword evidence="6" id="KW-0812">Transmembrane</keyword>
<keyword evidence="6" id="KW-1133">Transmembrane helix</keyword>
<name>A0A1G4G5U0_9BACT</name>
<dbReference type="InterPro" id="IPR007329">
    <property type="entry name" value="FMN-bd"/>
</dbReference>
<comment type="cofactor">
    <cofactor evidence="6">
        <name>FMN</name>
        <dbReference type="ChEBI" id="CHEBI:58210"/>
    </cofactor>
</comment>
<evidence type="ECO:0000259" key="8">
    <source>
        <dbReference type="SMART" id="SM00900"/>
    </source>
</evidence>
<dbReference type="InterPro" id="IPR010209">
    <property type="entry name" value="Ion_transpt_RnfG/RsxG"/>
</dbReference>
<dbReference type="GO" id="GO:0010181">
    <property type="term" value="F:FMN binding"/>
    <property type="evidence" value="ECO:0007669"/>
    <property type="project" value="InterPro"/>
</dbReference>
<organism evidence="9 10">
    <name type="scientific">Petrimonas mucosa</name>
    <dbReference type="NCBI Taxonomy" id="1642646"/>
    <lineage>
        <taxon>Bacteria</taxon>
        <taxon>Pseudomonadati</taxon>
        <taxon>Bacteroidota</taxon>
        <taxon>Bacteroidia</taxon>
        <taxon>Bacteroidales</taxon>
        <taxon>Dysgonomonadaceae</taxon>
        <taxon>Petrimonas</taxon>
    </lineage>
</organism>
<keyword evidence="6" id="KW-1278">Translocase</keyword>
<evidence type="ECO:0000313" key="9">
    <source>
        <dbReference type="EMBL" id="SCM56852.1"/>
    </source>
</evidence>
<feature type="region of interest" description="Disordered" evidence="7">
    <location>
        <begin position="191"/>
        <end position="218"/>
    </location>
</feature>
<evidence type="ECO:0000313" key="10">
    <source>
        <dbReference type="Proteomes" id="UP000178485"/>
    </source>
</evidence>
<dbReference type="EMBL" id="LT608328">
    <property type="protein sequence ID" value="SCM56852.1"/>
    <property type="molecule type" value="Genomic_DNA"/>
</dbReference>
<evidence type="ECO:0000256" key="6">
    <source>
        <dbReference type="HAMAP-Rule" id="MF_00479"/>
    </source>
</evidence>
<sequence>MAKLQSTFKNMFLSLFIITLVVATLLAQVNKMTAKPIAAAKALKLENAVKEVVPEFDNNPVAEAYMMATPDGDSLLVYPAKKGDELVGFAVNSYSNNGFSGNIQIMVGFDTEERVVNYTVLSHAETPGLGSKMSDWFRDSSKPNQLVIGRKLSEGKLAVSKDGGQIDAITASTITSRAFLEAINRAYQVYKQSDADSGATKQNKRDENQREEGGESHE</sequence>
<protein>
    <recommendedName>
        <fullName evidence="6">Ion-translocating oxidoreductase complex subunit G</fullName>
        <ecNumber evidence="6">7.-.-.-</ecNumber>
    </recommendedName>
    <alternativeName>
        <fullName evidence="6">Rnf electron transport complex subunit G</fullName>
    </alternativeName>
</protein>
<keyword evidence="3 6" id="KW-0285">Flavoprotein</keyword>
<feature type="domain" description="FMN-binding" evidence="8">
    <location>
        <begin position="98"/>
        <end position="190"/>
    </location>
</feature>
<evidence type="ECO:0000256" key="5">
    <source>
        <dbReference type="ARBA" id="ARBA00022982"/>
    </source>
</evidence>
<keyword evidence="1 6" id="KW-0813">Transport</keyword>
<dbReference type="GO" id="GO:0009055">
    <property type="term" value="F:electron transfer activity"/>
    <property type="evidence" value="ECO:0007669"/>
    <property type="project" value="InterPro"/>
</dbReference>